<comment type="caution">
    <text evidence="2">The sequence shown here is derived from an EMBL/GenBank/DDBJ whole genome shotgun (WGS) entry which is preliminary data.</text>
</comment>
<evidence type="ECO:0008006" key="4">
    <source>
        <dbReference type="Google" id="ProtNLM"/>
    </source>
</evidence>
<sequence>MEGDVFFDFMVRKNGNLSNDSKILCVTESILNNDIPKLEKRIKKYNISLKEINMNDKRSGFDALIFCIVNHVSDEMLNYIIDKGSYDDFNYLYIENDRTFRVPLFTAIEHNNFSLADRFIKHGANINYNIHCNMDTIPDSLSHIFPPLIGNYIFNNDHFKYYDEKVEGNLKHLRNMKDTMDIDGAESLIYHLIINGNIIHYLCEANGLNEQNLTYIVNNGFDTSRIKPSFIRRLKHHNKTEYIELISRICGVNFSDEELDLYDEDEILLNRAFLSTNLVKVAGISKEKNLENDPSLPYRLTKKALGFNDSNLNETQNKKKNNKKQNRQRKDRNKRRV</sequence>
<proteinExistence type="predicted"/>
<dbReference type="Gene3D" id="1.25.40.20">
    <property type="entry name" value="Ankyrin repeat-containing domain"/>
    <property type="match status" value="1"/>
</dbReference>
<dbReference type="Proteomes" id="UP000193944">
    <property type="component" value="Unassembled WGS sequence"/>
</dbReference>
<dbReference type="EMBL" id="MCFG01000186">
    <property type="protein sequence ID" value="ORX79120.1"/>
    <property type="molecule type" value="Genomic_DNA"/>
</dbReference>
<organism evidence="2 3">
    <name type="scientific">Anaeromyces robustus</name>
    <dbReference type="NCBI Taxonomy" id="1754192"/>
    <lineage>
        <taxon>Eukaryota</taxon>
        <taxon>Fungi</taxon>
        <taxon>Fungi incertae sedis</taxon>
        <taxon>Chytridiomycota</taxon>
        <taxon>Chytridiomycota incertae sedis</taxon>
        <taxon>Neocallimastigomycetes</taxon>
        <taxon>Neocallimastigales</taxon>
        <taxon>Neocallimastigaceae</taxon>
        <taxon>Anaeromyces</taxon>
    </lineage>
</organism>
<reference evidence="2 3" key="1">
    <citation type="submission" date="2016-08" db="EMBL/GenBank/DDBJ databases">
        <title>A Parts List for Fungal Cellulosomes Revealed by Comparative Genomics.</title>
        <authorList>
            <consortium name="DOE Joint Genome Institute"/>
            <person name="Haitjema C.H."/>
            <person name="Gilmore S.P."/>
            <person name="Henske J.K."/>
            <person name="Solomon K.V."/>
            <person name="De Groot R."/>
            <person name="Kuo A."/>
            <person name="Mondo S.J."/>
            <person name="Salamov A.A."/>
            <person name="Labutti K."/>
            <person name="Zhao Z."/>
            <person name="Chiniquy J."/>
            <person name="Barry K."/>
            <person name="Brewer H.M."/>
            <person name="Purvine S.O."/>
            <person name="Wright A.T."/>
            <person name="Boxma B."/>
            <person name="Van Alen T."/>
            <person name="Hackstein J.H."/>
            <person name="Baker S.E."/>
            <person name="Grigoriev I.V."/>
            <person name="O'Malley M.A."/>
        </authorList>
    </citation>
    <scope>NUCLEOTIDE SEQUENCE [LARGE SCALE GENOMIC DNA]</scope>
    <source>
        <strain evidence="2 3">S4</strain>
    </source>
</reference>
<dbReference type="SMART" id="SM00248">
    <property type="entry name" value="ANK"/>
    <property type="match status" value="2"/>
</dbReference>
<dbReference type="AlphaFoldDB" id="A0A1Y1WZZ3"/>
<gene>
    <name evidence="2" type="ORF">BCR32DRAFT_281672</name>
</gene>
<evidence type="ECO:0000313" key="2">
    <source>
        <dbReference type="EMBL" id="ORX79120.1"/>
    </source>
</evidence>
<feature type="region of interest" description="Disordered" evidence="1">
    <location>
        <begin position="307"/>
        <end position="337"/>
    </location>
</feature>
<keyword evidence="3" id="KW-1185">Reference proteome</keyword>
<evidence type="ECO:0000256" key="1">
    <source>
        <dbReference type="SAM" id="MobiDB-lite"/>
    </source>
</evidence>
<dbReference type="InterPro" id="IPR036770">
    <property type="entry name" value="Ankyrin_rpt-contain_sf"/>
</dbReference>
<reference evidence="2 3" key="2">
    <citation type="submission" date="2016-08" db="EMBL/GenBank/DDBJ databases">
        <title>Pervasive Adenine N6-methylation of Active Genes in Fungi.</title>
        <authorList>
            <consortium name="DOE Joint Genome Institute"/>
            <person name="Mondo S.J."/>
            <person name="Dannebaum R.O."/>
            <person name="Kuo R.C."/>
            <person name="Labutti K."/>
            <person name="Haridas S."/>
            <person name="Kuo A."/>
            <person name="Salamov A."/>
            <person name="Ahrendt S.R."/>
            <person name="Lipzen A."/>
            <person name="Sullivan W."/>
            <person name="Andreopoulos W.B."/>
            <person name="Clum A."/>
            <person name="Lindquist E."/>
            <person name="Daum C."/>
            <person name="Ramamoorthy G.K."/>
            <person name="Gryganskyi A."/>
            <person name="Culley D."/>
            <person name="Magnuson J.K."/>
            <person name="James T.Y."/>
            <person name="O'Malley M.A."/>
            <person name="Stajich J.E."/>
            <person name="Spatafora J.W."/>
            <person name="Visel A."/>
            <person name="Grigoriev I.V."/>
        </authorList>
    </citation>
    <scope>NUCLEOTIDE SEQUENCE [LARGE SCALE GENOMIC DNA]</scope>
    <source>
        <strain evidence="2 3">S4</strain>
    </source>
</reference>
<feature type="compositionally biased region" description="Basic residues" evidence="1">
    <location>
        <begin position="318"/>
        <end position="337"/>
    </location>
</feature>
<dbReference type="InterPro" id="IPR002110">
    <property type="entry name" value="Ankyrin_rpt"/>
</dbReference>
<protein>
    <recommendedName>
        <fullName evidence="4">Ankyrin</fullName>
    </recommendedName>
</protein>
<evidence type="ECO:0000313" key="3">
    <source>
        <dbReference type="Proteomes" id="UP000193944"/>
    </source>
</evidence>
<dbReference type="OrthoDB" id="10420440at2759"/>
<name>A0A1Y1WZZ3_9FUNG</name>
<dbReference type="SUPFAM" id="SSF48403">
    <property type="entry name" value="Ankyrin repeat"/>
    <property type="match status" value="1"/>
</dbReference>
<accession>A0A1Y1WZZ3</accession>